<sequence length="541" mass="60679">MLPRAQEMTAGPQVSRSVSDASPSRPARCAEHLAHDCGVDWGPAPLHSTLTRYRRRRWLAGHVVPGLGELSSRWESGEPNYGVLFLARGAIASKEDNEVALHVLCLIEPARLVFTLVLRLGRLETAMDAALSKLAKKDVPYAKMIPVQKDSDKSEFVEAHDERGMPTDTMDDIELKNVELQYPLMRSLSRSDSYTQEDRIETDFGTMVVAVQDVSNFQAFFNYTDVRDMMQSFCVYHVNAPGQEEGAAPLPEGYAYPSMETLADMLLLVMKFYKIKHFIGFGVGAGAYIMAKFALDRPELVDALFLINCTATKSSWTEWGYQKLNAMHLRSSGMTASTLDYLMWHHFGKLNEERNHDLVQVFRQYFNKTINAQNLGFFIDAFIKRSDLNITREIDPAKKKMVKNFKCSVMLVAGALSPHLDDTVNMNSRMDPTTSTWMKVSDCGMVLEEQPGKVSEAFRLFLQGLGYALNSSQRRSSAASLNEALEMRRRSSLTASAHNAVPSLAGQKLSSVRQTSLEEEANTKQEVHIVENPINQHQVNC</sequence>
<proteinExistence type="predicted"/>
<dbReference type="EMBL" id="CM023470">
    <property type="protein sequence ID" value="KAH7981184.1"/>
    <property type="molecule type" value="Genomic_DNA"/>
</dbReference>
<protein>
    <submittedName>
        <fullName evidence="1">Uncharacterized protein</fullName>
    </submittedName>
</protein>
<dbReference type="Proteomes" id="UP000821865">
    <property type="component" value="Chromosome 1"/>
</dbReference>
<evidence type="ECO:0000313" key="1">
    <source>
        <dbReference type="EMBL" id="KAH7981184.1"/>
    </source>
</evidence>
<evidence type="ECO:0000313" key="2">
    <source>
        <dbReference type="Proteomes" id="UP000821865"/>
    </source>
</evidence>
<organism evidence="1 2">
    <name type="scientific">Dermacentor silvarum</name>
    <name type="common">Tick</name>
    <dbReference type="NCBI Taxonomy" id="543639"/>
    <lineage>
        <taxon>Eukaryota</taxon>
        <taxon>Metazoa</taxon>
        <taxon>Ecdysozoa</taxon>
        <taxon>Arthropoda</taxon>
        <taxon>Chelicerata</taxon>
        <taxon>Arachnida</taxon>
        <taxon>Acari</taxon>
        <taxon>Parasitiformes</taxon>
        <taxon>Ixodida</taxon>
        <taxon>Ixodoidea</taxon>
        <taxon>Ixodidae</taxon>
        <taxon>Rhipicephalinae</taxon>
        <taxon>Dermacentor</taxon>
    </lineage>
</organism>
<name>A0ACB8E2Z4_DERSI</name>
<gene>
    <name evidence="1" type="ORF">HPB49_022242</name>
</gene>
<comment type="caution">
    <text evidence="1">The sequence shown here is derived from an EMBL/GenBank/DDBJ whole genome shotgun (WGS) entry which is preliminary data.</text>
</comment>
<reference evidence="1" key="1">
    <citation type="submission" date="2020-05" db="EMBL/GenBank/DDBJ databases">
        <title>Large-scale comparative analyses of tick genomes elucidate their genetic diversity and vector capacities.</title>
        <authorList>
            <person name="Jia N."/>
            <person name="Wang J."/>
            <person name="Shi W."/>
            <person name="Du L."/>
            <person name="Sun Y."/>
            <person name="Zhan W."/>
            <person name="Jiang J."/>
            <person name="Wang Q."/>
            <person name="Zhang B."/>
            <person name="Ji P."/>
            <person name="Sakyi L.B."/>
            <person name="Cui X."/>
            <person name="Yuan T."/>
            <person name="Jiang B."/>
            <person name="Yang W."/>
            <person name="Lam T.T.-Y."/>
            <person name="Chang Q."/>
            <person name="Ding S."/>
            <person name="Wang X."/>
            <person name="Zhu J."/>
            <person name="Ruan X."/>
            <person name="Zhao L."/>
            <person name="Wei J."/>
            <person name="Que T."/>
            <person name="Du C."/>
            <person name="Cheng J."/>
            <person name="Dai P."/>
            <person name="Han X."/>
            <person name="Huang E."/>
            <person name="Gao Y."/>
            <person name="Liu J."/>
            <person name="Shao H."/>
            <person name="Ye R."/>
            <person name="Li L."/>
            <person name="Wei W."/>
            <person name="Wang X."/>
            <person name="Wang C."/>
            <person name="Yang T."/>
            <person name="Huo Q."/>
            <person name="Li W."/>
            <person name="Guo W."/>
            <person name="Chen H."/>
            <person name="Zhou L."/>
            <person name="Ni X."/>
            <person name="Tian J."/>
            <person name="Zhou Y."/>
            <person name="Sheng Y."/>
            <person name="Liu T."/>
            <person name="Pan Y."/>
            <person name="Xia L."/>
            <person name="Li J."/>
            <person name="Zhao F."/>
            <person name="Cao W."/>
        </authorList>
    </citation>
    <scope>NUCLEOTIDE SEQUENCE</scope>
    <source>
        <strain evidence="1">Dsil-2018</strain>
    </source>
</reference>
<accession>A0ACB8E2Z4</accession>
<keyword evidence="2" id="KW-1185">Reference proteome</keyword>